<dbReference type="Pfam" id="PF12697">
    <property type="entry name" value="Abhydrolase_6"/>
    <property type="match status" value="1"/>
</dbReference>
<accession>A0ABX7N5G3</accession>
<dbReference type="PANTHER" id="PTHR43798">
    <property type="entry name" value="MONOACYLGLYCEROL LIPASE"/>
    <property type="match status" value="1"/>
</dbReference>
<name>A0ABX7N5G3_9BACT</name>
<dbReference type="PANTHER" id="PTHR43798:SF33">
    <property type="entry name" value="HYDROLASE, PUTATIVE (AFU_ORTHOLOGUE AFUA_2G14860)-RELATED"/>
    <property type="match status" value="1"/>
</dbReference>
<dbReference type="Proteomes" id="UP000663090">
    <property type="component" value="Chromosome"/>
</dbReference>
<keyword evidence="3" id="KW-0378">Hydrolase</keyword>
<keyword evidence="4" id="KW-1185">Reference proteome</keyword>
<proteinExistence type="predicted"/>
<evidence type="ECO:0000256" key="1">
    <source>
        <dbReference type="SAM" id="MobiDB-lite"/>
    </source>
</evidence>
<dbReference type="SUPFAM" id="SSF53474">
    <property type="entry name" value="alpha/beta-Hydrolases"/>
    <property type="match status" value="1"/>
</dbReference>
<gene>
    <name evidence="3" type="ORF">JY572_35715</name>
</gene>
<dbReference type="InterPro" id="IPR000073">
    <property type="entry name" value="AB_hydrolase_1"/>
</dbReference>
<dbReference type="GO" id="GO:0016787">
    <property type="term" value="F:hydrolase activity"/>
    <property type="evidence" value="ECO:0007669"/>
    <property type="project" value="UniProtKB-KW"/>
</dbReference>
<dbReference type="InterPro" id="IPR050266">
    <property type="entry name" value="AB_hydrolase_sf"/>
</dbReference>
<organism evidence="3 4">
    <name type="scientific">Myxococcus landrumensis</name>
    <dbReference type="NCBI Taxonomy" id="2813577"/>
    <lineage>
        <taxon>Bacteria</taxon>
        <taxon>Pseudomonadati</taxon>
        <taxon>Myxococcota</taxon>
        <taxon>Myxococcia</taxon>
        <taxon>Myxococcales</taxon>
        <taxon>Cystobacterineae</taxon>
        <taxon>Myxococcaceae</taxon>
        <taxon>Myxococcus</taxon>
    </lineage>
</organism>
<evidence type="ECO:0000313" key="3">
    <source>
        <dbReference type="EMBL" id="QSQ13629.1"/>
    </source>
</evidence>
<dbReference type="PRINTS" id="PR00111">
    <property type="entry name" value="ABHYDROLASE"/>
</dbReference>
<dbReference type="Gene3D" id="3.40.50.1820">
    <property type="entry name" value="alpha/beta hydrolase"/>
    <property type="match status" value="1"/>
</dbReference>
<evidence type="ECO:0000259" key="2">
    <source>
        <dbReference type="Pfam" id="PF12697"/>
    </source>
</evidence>
<feature type="compositionally biased region" description="Basic and acidic residues" evidence="1">
    <location>
        <begin position="277"/>
        <end position="290"/>
    </location>
</feature>
<dbReference type="RefSeq" id="WP_206715441.1">
    <property type="nucleotide sequence ID" value="NZ_CP071091.1"/>
</dbReference>
<evidence type="ECO:0000313" key="4">
    <source>
        <dbReference type="Proteomes" id="UP000663090"/>
    </source>
</evidence>
<reference evidence="3 4" key="1">
    <citation type="submission" date="2021-02" db="EMBL/GenBank/DDBJ databases">
        <title>De Novo genome assembly of isolated myxobacteria.</title>
        <authorList>
            <person name="Stevens D.C."/>
        </authorList>
    </citation>
    <scope>NUCLEOTIDE SEQUENCE [LARGE SCALE GENOMIC DNA]</scope>
    <source>
        <strain evidence="3 4">SCHIC003</strain>
    </source>
</reference>
<dbReference type="EMBL" id="CP071091">
    <property type="protein sequence ID" value="QSQ13629.1"/>
    <property type="molecule type" value="Genomic_DNA"/>
</dbReference>
<dbReference type="InterPro" id="IPR029058">
    <property type="entry name" value="AB_hydrolase_fold"/>
</dbReference>
<feature type="region of interest" description="Disordered" evidence="1">
    <location>
        <begin position="277"/>
        <end position="305"/>
    </location>
</feature>
<protein>
    <submittedName>
        <fullName evidence="3">Alpha/beta hydrolase</fullName>
    </submittedName>
</protein>
<sequence length="305" mass="32723">MKGFPQAGAPSAGPEESSLLAQLSPAVKAAVHWIPDGGALRVLEGGHGPTVLLLHGRGGAASTWFAYLTALARTHRVLAVDLPGFGMSSSGGGTVHSAEEGVRFFTDPVEALLEQLAPGPVSVVGHSLGGLVGLELALRTRVPVERLVLLDAMGLGPDMTRKARAFFRAGPERLARSLGPWAWARMMPPAPTPLGQRLGALEYELMSIPGGRDEAAHAFDKLVPLTGPVFHRQEKLTQVTAPVLLIWGEREEVLPVSLAEEALRRFPNARLVRMDAAHSPHHERPERVLPELKSFLETPRDAEKP</sequence>
<feature type="domain" description="AB hydrolase-1" evidence="2">
    <location>
        <begin position="51"/>
        <end position="289"/>
    </location>
</feature>